<accession>A0A139AM17</accession>
<feature type="domain" description="Rap-GAP" evidence="3">
    <location>
        <begin position="438"/>
        <end position="680"/>
    </location>
</feature>
<dbReference type="OMA" id="ARFTHIR"/>
<dbReference type="InterPro" id="IPR035974">
    <property type="entry name" value="Rap/Ran-GAP_sf"/>
</dbReference>
<dbReference type="PANTHER" id="PTHR10063">
    <property type="entry name" value="TUBERIN"/>
    <property type="match status" value="1"/>
</dbReference>
<feature type="region of interest" description="Disordered" evidence="2">
    <location>
        <begin position="673"/>
        <end position="713"/>
    </location>
</feature>
<dbReference type="PROSITE" id="PS50085">
    <property type="entry name" value="RAPGAP"/>
    <property type="match status" value="1"/>
</dbReference>
<feature type="compositionally biased region" description="Polar residues" evidence="2">
    <location>
        <begin position="365"/>
        <end position="382"/>
    </location>
</feature>
<organism evidence="4 5">
    <name type="scientific">Gonapodya prolifera (strain JEL478)</name>
    <name type="common">Monoblepharis prolifera</name>
    <dbReference type="NCBI Taxonomy" id="1344416"/>
    <lineage>
        <taxon>Eukaryota</taxon>
        <taxon>Fungi</taxon>
        <taxon>Fungi incertae sedis</taxon>
        <taxon>Chytridiomycota</taxon>
        <taxon>Chytridiomycota incertae sedis</taxon>
        <taxon>Monoblepharidomycetes</taxon>
        <taxon>Monoblepharidales</taxon>
        <taxon>Gonapodyaceae</taxon>
        <taxon>Gonapodya</taxon>
    </lineage>
</organism>
<dbReference type="InterPro" id="IPR027107">
    <property type="entry name" value="Tuberin/Ral-act_asu"/>
</dbReference>
<feature type="compositionally biased region" description="Polar residues" evidence="2">
    <location>
        <begin position="675"/>
        <end position="704"/>
    </location>
</feature>
<dbReference type="Pfam" id="PF03542">
    <property type="entry name" value="Tuberin"/>
    <property type="match status" value="1"/>
</dbReference>
<dbReference type="SUPFAM" id="SSF111347">
    <property type="entry name" value="Rap/Ran-GAP"/>
    <property type="match status" value="1"/>
</dbReference>
<evidence type="ECO:0000313" key="4">
    <source>
        <dbReference type="EMBL" id="KXS17553.1"/>
    </source>
</evidence>
<dbReference type="PANTHER" id="PTHR10063:SF0">
    <property type="entry name" value="TUBERIN"/>
    <property type="match status" value="1"/>
</dbReference>
<dbReference type="EMBL" id="KQ965746">
    <property type="protein sequence ID" value="KXS17553.1"/>
    <property type="molecule type" value="Genomic_DNA"/>
</dbReference>
<dbReference type="Gene3D" id="3.40.50.11210">
    <property type="entry name" value="Rap/Ran-GAP"/>
    <property type="match status" value="1"/>
</dbReference>
<evidence type="ECO:0000256" key="2">
    <source>
        <dbReference type="SAM" id="MobiDB-lite"/>
    </source>
</evidence>
<protein>
    <recommendedName>
        <fullName evidence="3">Rap-GAP domain-containing protein</fullName>
    </recommendedName>
</protein>
<dbReference type="Pfam" id="PF02145">
    <property type="entry name" value="Rap_GAP"/>
    <property type="match status" value="1"/>
</dbReference>
<feature type="region of interest" description="Disordered" evidence="2">
    <location>
        <begin position="359"/>
        <end position="428"/>
    </location>
</feature>
<dbReference type="InterPro" id="IPR018515">
    <property type="entry name" value="Tuberin-type_domain"/>
</dbReference>
<dbReference type="AlphaFoldDB" id="A0A139AM17"/>
<dbReference type="Proteomes" id="UP000070544">
    <property type="component" value="Unassembled WGS sequence"/>
</dbReference>
<keyword evidence="1" id="KW-0343">GTPase activation</keyword>
<proteinExistence type="predicted"/>
<dbReference type="GO" id="GO:0005096">
    <property type="term" value="F:GTPase activator activity"/>
    <property type="evidence" value="ECO:0007669"/>
    <property type="project" value="UniProtKB-KW"/>
</dbReference>
<dbReference type="InterPro" id="IPR000331">
    <property type="entry name" value="Rap/Ran_GAP_dom"/>
</dbReference>
<evidence type="ECO:0000313" key="5">
    <source>
        <dbReference type="Proteomes" id="UP000070544"/>
    </source>
</evidence>
<reference evidence="4 5" key="1">
    <citation type="journal article" date="2015" name="Genome Biol. Evol.">
        <title>Phylogenomic analyses indicate that early fungi evolved digesting cell walls of algal ancestors of land plants.</title>
        <authorList>
            <person name="Chang Y."/>
            <person name="Wang S."/>
            <person name="Sekimoto S."/>
            <person name="Aerts A.L."/>
            <person name="Choi C."/>
            <person name="Clum A."/>
            <person name="LaButti K.M."/>
            <person name="Lindquist E.A."/>
            <person name="Yee Ngan C."/>
            <person name="Ohm R.A."/>
            <person name="Salamov A.A."/>
            <person name="Grigoriev I.V."/>
            <person name="Spatafora J.W."/>
            <person name="Berbee M.L."/>
        </authorList>
    </citation>
    <scope>NUCLEOTIDE SEQUENCE [LARGE SCALE GENOMIC DNA]</scope>
    <source>
        <strain evidence="4 5">JEL478</strain>
    </source>
</reference>
<keyword evidence="5" id="KW-1185">Reference proteome</keyword>
<dbReference type="GO" id="GO:0032007">
    <property type="term" value="P:negative regulation of TOR signaling"/>
    <property type="evidence" value="ECO:0007669"/>
    <property type="project" value="TreeGrafter"/>
</dbReference>
<dbReference type="GO" id="GO:0033596">
    <property type="term" value="C:TSC1-TSC2 complex"/>
    <property type="evidence" value="ECO:0007669"/>
    <property type="project" value="TreeGrafter"/>
</dbReference>
<feature type="compositionally biased region" description="Polar residues" evidence="2">
    <location>
        <begin position="401"/>
        <end position="422"/>
    </location>
</feature>
<dbReference type="GO" id="GO:0005634">
    <property type="term" value="C:nucleus"/>
    <property type="evidence" value="ECO:0007669"/>
    <property type="project" value="InterPro"/>
</dbReference>
<dbReference type="OrthoDB" id="19311at2759"/>
<evidence type="ECO:0000259" key="3">
    <source>
        <dbReference type="PROSITE" id="PS50085"/>
    </source>
</evidence>
<dbReference type="STRING" id="1344416.A0A139AM17"/>
<name>A0A139AM17_GONPJ</name>
<gene>
    <name evidence="4" type="ORF">M427DRAFT_96902</name>
</gene>
<dbReference type="FunFam" id="3.40.50.11210:FF:000007">
    <property type="entry name" value="Tuberous sclerosis 2"/>
    <property type="match status" value="1"/>
</dbReference>
<dbReference type="GO" id="GO:0051056">
    <property type="term" value="P:regulation of small GTPase mediated signal transduction"/>
    <property type="evidence" value="ECO:0007669"/>
    <property type="project" value="InterPro"/>
</dbReference>
<sequence length="730" mass="80959">MDKLAVQLNFLRVFEHSRLGLQRLRTVLCDSILNDQLAPNLKLPKTVRKADLYVRAYRLLAGLIPYAKQSFSKSDQDEIVGAFQLGLTKWTQTARPCTHALLLCMYELPLSMVKHLAGTLDRMGRIMSTTAIAVHILEFLVSLIKTPNLWANFVEADYQRVFAIALRESIHPHPRETANASQSHFSPVAQNALAQYVIFLAYHTITLWFSSIRLSDRRKFVPYILRNLALANGTSRPIDERIEVCVDMLMRFSFANAEPKPQKSLVTRVMFDDAPAGQVLTKTWLQGNALLTIRVLKSSCWAEISIRRPTGTTVFLSRLENKFRGEDIDVVSVASIFMTGIEAPASNIAEDIQATPLHRHGRVGSDSNITSAASNTETTGGSESLRRSRTNPSSGRPFIRSTLTDGATKSSETTDGPVSSDSNEVRLLPDNAATSRALSVMDLTPLMDHFNVGVVYVGPGQTTEVEILQNTGGSAAYNEFLAGLGKFVKLKGRKDIYAGGLNTDDDIDGSEAVLWNEGGGQVIFHCATLMPNYEHDPNCTAKKRHIGNDFVLIVWNESGRPFGFRTIPSQFNFINIIIEPVDARYSSGTEGSRRTPDNTYFRLMTQRREDMPEFGPVSEPKLVSAISIPALVRHLAITADVFSQLFQKQGDGTTLEEWVSNWRTRLRDIKRVREQSQPGHTVPSRQGSVANVVSPSQLPNTSSGAGPRGLYNGQSQMDQLDVVLDFTRNT</sequence>
<evidence type="ECO:0000256" key="1">
    <source>
        <dbReference type="ARBA" id="ARBA00022468"/>
    </source>
</evidence>